<sequence length="95" mass="10886">MLFMVQMQVNIPASLDKNIADALKKEEKEMSQKLQREGKWRDLWRVVGQYANVSIFNVSGNEELHQLLISLPLYPYMTVSVTPLTQHPSAIAQVE</sequence>
<keyword evidence="12" id="KW-1185">Reference proteome</keyword>
<gene>
    <name evidence="11" type="primary">catC</name>
    <name evidence="11" type="ORF">PQR62_13540</name>
</gene>
<comment type="pathway">
    <text evidence="2 9">Aromatic compound metabolism; beta-ketoadipate pathway; 5-oxo-4,5-dihydro-2-furylacetate from catechol: step 3/3.</text>
</comment>
<evidence type="ECO:0000256" key="6">
    <source>
        <dbReference type="ARBA" id="ARBA00022797"/>
    </source>
</evidence>
<comment type="subunit">
    <text evidence="4">Homodecamer.</text>
</comment>
<comment type="catalytic activity">
    <reaction evidence="1 9">
        <text>(S)-muconolactone = (4,5-dihydro-5-oxofuran-2-yl)-acetate</text>
        <dbReference type="Rhea" id="RHEA:12348"/>
        <dbReference type="ChEBI" id="CHEBI:58425"/>
        <dbReference type="ChEBI" id="CHEBI:58736"/>
        <dbReference type="EC" id="5.3.3.4"/>
    </reaction>
</comment>
<dbReference type="SUPFAM" id="SSF54909">
    <property type="entry name" value="Dimeric alpha+beta barrel"/>
    <property type="match status" value="1"/>
</dbReference>
<dbReference type="Proteomes" id="UP001629246">
    <property type="component" value="Unassembled WGS sequence"/>
</dbReference>
<dbReference type="InterPro" id="IPR026029">
    <property type="entry name" value="MLI_dom"/>
</dbReference>
<accession>A0ABW9AAN2</accession>
<dbReference type="EMBL" id="JAQQFM010000005">
    <property type="protein sequence ID" value="MFL9925294.1"/>
    <property type="molecule type" value="Genomic_DNA"/>
</dbReference>
<evidence type="ECO:0000256" key="2">
    <source>
        <dbReference type="ARBA" id="ARBA00005193"/>
    </source>
</evidence>
<evidence type="ECO:0000256" key="1">
    <source>
        <dbReference type="ARBA" id="ARBA00001739"/>
    </source>
</evidence>
<name>A0ABW9AAN2_9BURK</name>
<dbReference type="EC" id="5.3.3.4" evidence="5 8"/>
<dbReference type="RefSeq" id="WP_408158469.1">
    <property type="nucleotide sequence ID" value="NZ_JAQQFM010000005.1"/>
</dbReference>
<evidence type="ECO:0000313" key="11">
    <source>
        <dbReference type="EMBL" id="MFL9925294.1"/>
    </source>
</evidence>
<protein>
    <recommendedName>
        <fullName evidence="5 8">Muconolactone Delta-isomerase</fullName>
        <shortName evidence="9">MIase</shortName>
        <ecNumber evidence="5 8">5.3.3.4</ecNumber>
    </recommendedName>
</protein>
<evidence type="ECO:0000256" key="3">
    <source>
        <dbReference type="ARBA" id="ARBA00010882"/>
    </source>
</evidence>
<dbReference type="NCBIfam" id="TIGR03221">
    <property type="entry name" value="muco_delta"/>
    <property type="match status" value="1"/>
</dbReference>
<dbReference type="Gene3D" id="3.30.70.1060">
    <property type="entry name" value="Dimeric alpha+beta barrel"/>
    <property type="match status" value="1"/>
</dbReference>
<dbReference type="PIRSF" id="PIRSF001486">
    <property type="entry name" value="CatC"/>
    <property type="match status" value="1"/>
</dbReference>
<evidence type="ECO:0000256" key="9">
    <source>
        <dbReference type="PIRNR" id="PIRNR001486"/>
    </source>
</evidence>
<reference evidence="11 12" key="1">
    <citation type="journal article" date="2024" name="Chem. Sci.">
        <title>Discovery of megapolipeptins by genome mining of a Burkholderiales bacteria collection.</title>
        <authorList>
            <person name="Paulo B.S."/>
            <person name="Recchia M.J.J."/>
            <person name="Lee S."/>
            <person name="Fergusson C.H."/>
            <person name="Romanowski S.B."/>
            <person name="Hernandez A."/>
            <person name="Krull N."/>
            <person name="Liu D.Y."/>
            <person name="Cavanagh H."/>
            <person name="Bos A."/>
            <person name="Gray C.A."/>
            <person name="Murphy B.T."/>
            <person name="Linington R.G."/>
            <person name="Eustaquio A.S."/>
        </authorList>
    </citation>
    <scope>NUCLEOTIDE SEQUENCE [LARGE SCALE GENOMIC DNA]</scope>
    <source>
        <strain evidence="11 12">RL21-008-BIB-A</strain>
    </source>
</reference>
<keyword evidence="6 9" id="KW-0058">Aromatic hydrocarbons catabolism</keyword>
<keyword evidence="7 9" id="KW-0413">Isomerase</keyword>
<dbReference type="GO" id="GO:0016159">
    <property type="term" value="F:muconolactone delta-isomerase activity"/>
    <property type="evidence" value="ECO:0007669"/>
    <property type="project" value="UniProtKB-EC"/>
</dbReference>
<evidence type="ECO:0000256" key="5">
    <source>
        <dbReference type="ARBA" id="ARBA00012070"/>
    </source>
</evidence>
<dbReference type="InterPro" id="IPR003464">
    <property type="entry name" value="Muconolactone_d_Isoase"/>
</dbReference>
<comment type="similarity">
    <text evidence="3 9">Belongs to the muconolactone Delta-isomerase family.</text>
</comment>
<evidence type="ECO:0000256" key="4">
    <source>
        <dbReference type="ARBA" id="ARBA00011365"/>
    </source>
</evidence>
<evidence type="ECO:0000256" key="8">
    <source>
        <dbReference type="NCBIfam" id="TIGR03221"/>
    </source>
</evidence>
<organism evidence="11 12">
    <name type="scientific">Herbaspirillum lusitanum</name>
    <dbReference type="NCBI Taxonomy" id="213312"/>
    <lineage>
        <taxon>Bacteria</taxon>
        <taxon>Pseudomonadati</taxon>
        <taxon>Pseudomonadota</taxon>
        <taxon>Betaproteobacteria</taxon>
        <taxon>Burkholderiales</taxon>
        <taxon>Oxalobacteraceae</taxon>
        <taxon>Herbaspirillum</taxon>
    </lineage>
</organism>
<feature type="domain" description="Muconolactone isomerase" evidence="10">
    <location>
        <begin position="1"/>
        <end position="89"/>
    </location>
</feature>
<proteinExistence type="inferred from homology"/>
<evidence type="ECO:0000259" key="10">
    <source>
        <dbReference type="Pfam" id="PF02426"/>
    </source>
</evidence>
<dbReference type="Pfam" id="PF02426">
    <property type="entry name" value="MIase"/>
    <property type="match status" value="1"/>
</dbReference>
<evidence type="ECO:0000313" key="12">
    <source>
        <dbReference type="Proteomes" id="UP001629246"/>
    </source>
</evidence>
<comment type="caution">
    <text evidence="11">The sequence shown here is derived from an EMBL/GenBank/DDBJ whole genome shotgun (WGS) entry which is preliminary data.</text>
</comment>
<dbReference type="InterPro" id="IPR011008">
    <property type="entry name" value="Dimeric_a/b-barrel"/>
</dbReference>
<evidence type="ECO:0000256" key="7">
    <source>
        <dbReference type="ARBA" id="ARBA00023235"/>
    </source>
</evidence>